<accession>A0A2H0XY99</accession>
<name>A0A2H0XY99_UNCSA</name>
<dbReference type="Proteomes" id="UP000231343">
    <property type="component" value="Unassembled WGS sequence"/>
</dbReference>
<comment type="caution">
    <text evidence="1">The sequence shown here is derived from an EMBL/GenBank/DDBJ whole genome shotgun (WGS) entry which is preliminary data.</text>
</comment>
<dbReference type="EMBL" id="PEYM01000068">
    <property type="protein sequence ID" value="PIS29920.1"/>
    <property type="molecule type" value="Genomic_DNA"/>
</dbReference>
<sequence>MTSTHELPRIRESEKRFARWRETFSIKRDNFTDPNGNPRNVLLEKALGNPVPPPLTIHQAVQALVAHDPEEASPANRKDLALALEIIKFKLVVLTKH</sequence>
<proteinExistence type="predicted"/>
<evidence type="ECO:0000313" key="1">
    <source>
        <dbReference type="EMBL" id="PIS29920.1"/>
    </source>
</evidence>
<gene>
    <name evidence="1" type="ORF">COT42_04035</name>
</gene>
<protein>
    <submittedName>
        <fullName evidence="1">Uncharacterized protein</fullName>
    </submittedName>
</protein>
<evidence type="ECO:0000313" key="2">
    <source>
        <dbReference type="Proteomes" id="UP000231343"/>
    </source>
</evidence>
<dbReference type="AlphaFoldDB" id="A0A2H0XY99"/>
<reference evidence="1 2" key="1">
    <citation type="submission" date="2017-09" db="EMBL/GenBank/DDBJ databases">
        <title>Depth-based differentiation of microbial function through sediment-hosted aquifers and enrichment of novel symbionts in the deep terrestrial subsurface.</title>
        <authorList>
            <person name="Probst A.J."/>
            <person name="Ladd B."/>
            <person name="Jarett J.K."/>
            <person name="Geller-Mcgrath D.E."/>
            <person name="Sieber C.M."/>
            <person name="Emerson J.B."/>
            <person name="Anantharaman K."/>
            <person name="Thomas B.C."/>
            <person name="Malmstrom R."/>
            <person name="Stieglmeier M."/>
            <person name="Klingl A."/>
            <person name="Woyke T."/>
            <person name="Ryan C.M."/>
            <person name="Banfield J.F."/>
        </authorList>
    </citation>
    <scope>NUCLEOTIDE SEQUENCE [LARGE SCALE GENOMIC DNA]</scope>
    <source>
        <strain evidence="1">CG08_land_8_20_14_0_20_45_16</strain>
    </source>
</reference>
<organism evidence="1 2">
    <name type="scientific">Candidatus Saganbacteria bacterium CG08_land_8_20_14_0_20_45_16</name>
    <dbReference type="NCBI Taxonomy" id="2014293"/>
    <lineage>
        <taxon>Bacteria</taxon>
        <taxon>Bacillati</taxon>
        <taxon>Saganbacteria</taxon>
    </lineage>
</organism>